<dbReference type="EMBL" id="BMHE01000090">
    <property type="protein sequence ID" value="GGA16859.1"/>
    <property type="molecule type" value="Genomic_DNA"/>
</dbReference>
<comment type="caution">
    <text evidence="1">The sequence shown here is derived from an EMBL/GenBank/DDBJ whole genome shotgun (WGS) entry which is preliminary data.</text>
</comment>
<accession>A0ABQ1FIP0</accession>
<gene>
    <name evidence="1" type="ORF">GCM10008018_71600</name>
</gene>
<dbReference type="Proteomes" id="UP000615455">
    <property type="component" value="Unassembled WGS sequence"/>
</dbReference>
<proteinExistence type="predicted"/>
<organism evidence="1 2">
    <name type="scientific">Paenibacillus marchantiophytorum</name>
    <dbReference type="NCBI Taxonomy" id="1619310"/>
    <lineage>
        <taxon>Bacteria</taxon>
        <taxon>Bacillati</taxon>
        <taxon>Bacillota</taxon>
        <taxon>Bacilli</taxon>
        <taxon>Bacillales</taxon>
        <taxon>Paenibacillaceae</taxon>
        <taxon>Paenibacillus</taxon>
    </lineage>
</organism>
<sequence length="60" mass="7081">MKKISPYDPYVAPHENIDLMKEAMLFELYSRIEQAVILKFGHTGARFYEIAGFMTFFMSR</sequence>
<evidence type="ECO:0000313" key="2">
    <source>
        <dbReference type="Proteomes" id="UP000615455"/>
    </source>
</evidence>
<evidence type="ECO:0000313" key="1">
    <source>
        <dbReference type="EMBL" id="GGA16859.1"/>
    </source>
</evidence>
<keyword evidence="2" id="KW-1185">Reference proteome</keyword>
<protein>
    <submittedName>
        <fullName evidence="1">Uncharacterized protein</fullName>
    </submittedName>
</protein>
<name>A0ABQ1FIP0_9BACL</name>
<reference evidence="2" key="1">
    <citation type="journal article" date="2019" name="Int. J. Syst. Evol. Microbiol.">
        <title>The Global Catalogue of Microorganisms (GCM) 10K type strain sequencing project: providing services to taxonomists for standard genome sequencing and annotation.</title>
        <authorList>
            <consortium name="The Broad Institute Genomics Platform"/>
            <consortium name="The Broad Institute Genome Sequencing Center for Infectious Disease"/>
            <person name="Wu L."/>
            <person name="Ma J."/>
        </authorList>
    </citation>
    <scope>NUCLEOTIDE SEQUENCE [LARGE SCALE GENOMIC DNA]</scope>
    <source>
        <strain evidence="2">CGMCC 1.15043</strain>
    </source>
</reference>